<reference evidence="2 3" key="1">
    <citation type="submission" date="2018-11" db="EMBL/GenBank/DDBJ databases">
        <title>Neisseria weixii sp. nov. isolated from the rectal contents of plateau pika (Ochotona cruzoniae).</title>
        <authorList>
            <person name="Zhang G."/>
        </authorList>
    </citation>
    <scope>NUCLEOTIDE SEQUENCE [LARGE SCALE GENOMIC DNA]</scope>
    <source>
        <strain evidence="2 3">10009</strain>
    </source>
</reference>
<gene>
    <name evidence="2" type="ORF">EGK74_09310</name>
</gene>
<dbReference type="Gene3D" id="2.30.30.830">
    <property type="match status" value="1"/>
</dbReference>
<feature type="region of interest" description="Disordered" evidence="1">
    <location>
        <begin position="167"/>
        <end position="197"/>
    </location>
</feature>
<proteinExistence type="predicted"/>
<dbReference type="InterPro" id="IPR007446">
    <property type="entry name" value="PilP"/>
</dbReference>
<keyword evidence="3" id="KW-1185">Reference proteome</keyword>
<dbReference type="EMBL" id="RPFL01000026">
    <property type="protein sequence ID" value="RPD85621.1"/>
    <property type="molecule type" value="Genomic_DNA"/>
</dbReference>
<evidence type="ECO:0000313" key="2">
    <source>
        <dbReference type="EMBL" id="RPD85621.1"/>
    </source>
</evidence>
<evidence type="ECO:0000313" key="3">
    <source>
        <dbReference type="Proteomes" id="UP000272412"/>
    </source>
</evidence>
<sequence>MKNTILLLGVFSIAACTPTYDDLSQWMTQTRADAKKHIIPFEEPTVTPPKAYIPPSYSGPNAFDYRRLQNLTARTGSNAPNLRRTKETLEAFSLENLRYVGSLRSGNRISGFIQAENHVYTVVPGNYIGQNYGKIQKITEDKIIITEMVEDSYGNWIYRTAELPLSSQPDSSNLPQTVTPTAQQSAPVGENAALVTN</sequence>
<protein>
    <submittedName>
        <fullName evidence="2">Pilin assembly protein</fullName>
    </submittedName>
</protein>
<dbReference type="Proteomes" id="UP000272412">
    <property type="component" value="Unassembled WGS sequence"/>
</dbReference>
<evidence type="ECO:0000256" key="1">
    <source>
        <dbReference type="SAM" id="MobiDB-lite"/>
    </source>
</evidence>
<dbReference type="RefSeq" id="WP_123804620.1">
    <property type="nucleotide sequence ID" value="NZ_RPFL01000026.1"/>
</dbReference>
<name>A0A3N4MPM5_9NEIS</name>
<dbReference type="OrthoDB" id="5296580at2"/>
<comment type="caution">
    <text evidence="2">The sequence shown here is derived from an EMBL/GenBank/DDBJ whole genome shotgun (WGS) entry which is preliminary data.</text>
</comment>
<dbReference type="PIRSF" id="PIRSF016481">
    <property type="entry name" value="Pilus_assembly_PilP"/>
    <property type="match status" value="1"/>
</dbReference>
<accession>A0A3N4MPM5</accession>
<dbReference type="AlphaFoldDB" id="A0A3N4MPM5"/>
<feature type="compositionally biased region" description="Polar residues" evidence="1">
    <location>
        <begin position="167"/>
        <end position="186"/>
    </location>
</feature>
<organism evidence="2 3">
    <name type="scientific">Neisseria weixii</name>
    <dbReference type="NCBI Taxonomy" id="1853276"/>
    <lineage>
        <taxon>Bacteria</taxon>
        <taxon>Pseudomonadati</taxon>
        <taxon>Pseudomonadota</taxon>
        <taxon>Betaproteobacteria</taxon>
        <taxon>Neisseriales</taxon>
        <taxon>Neisseriaceae</taxon>
        <taxon>Neisseria</taxon>
    </lineage>
</organism>
<dbReference type="PROSITE" id="PS51257">
    <property type="entry name" value="PROKAR_LIPOPROTEIN"/>
    <property type="match status" value="1"/>
</dbReference>
<dbReference type="Pfam" id="PF04351">
    <property type="entry name" value="PilP"/>
    <property type="match status" value="1"/>
</dbReference>